<dbReference type="GO" id="GO:0016757">
    <property type="term" value="F:glycosyltransferase activity"/>
    <property type="evidence" value="ECO:0007669"/>
    <property type="project" value="TreeGrafter"/>
</dbReference>
<sequence>MKADKPRVGMAIIVKNEGPYLIEWLAHHSLMGFDHFYVVNNDSSDNTWPLLQALSQTLPITCFSYATTPGIGPQLPVYEEIVRRHGHEVEWMAFMDADEFLWPSHHPDTVSDLLQATSHAHPDVGALALNWATYGSSMKVAEESGLVTERFLHHAPQQHHLNHHFKSIIRMEAFAGFVCPHSCQLKPGYRYLHTDGTEKRDYYSAGQRNPSQSGDVCWARFRINHYVIKSYAEYVRRKASRGRAYPECGPLDDPFFLGHDNNDVPSHPCAQHIVELKARCQDLAGRIGLADPSGPLSKNPAAPPTASTAIHLPVLGHVETLEEQAGFITITGWVLLWKTQPAAGFVVTSQHQTVPIEAWQAIERPDIQHHFPNASLQNGFEIRIRKPALGSAQDIAVSALTSEGHVTQKIPPGASADTLR</sequence>
<dbReference type="InterPro" id="IPR029044">
    <property type="entry name" value="Nucleotide-diphossugar_trans"/>
</dbReference>
<organism evidence="4 5">
    <name type="scientific">Hydrogenophaga aromaticivorans</name>
    <dbReference type="NCBI Taxonomy" id="2610898"/>
    <lineage>
        <taxon>Bacteria</taxon>
        <taxon>Pseudomonadati</taxon>
        <taxon>Pseudomonadota</taxon>
        <taxon>Betaproteobacteria</taxon>
        <taxon>Burkholderiales</taxon>
        <taxon>Comamonadaceae</taxon>
        <taxon>Hydrogenophaga</taxon>
    </lineage>
</organism>
<dbReference type="SUPFAM" id="SSF53448">
    <property type="entry name" value="Nucleotide-diphospho-sugar transferases"/>
    <property type="match status" value="1"/>
</dbReference>
<accession>A0A7Y8KVP6</accession>
<reference evidence="4 5" key="1">
    <citation type="submission" date="2019-09" db="EMBL/GenBank/DDBJ databases">
        <title>Hydrogenophaga aromatica sp. nov., isolated from a para-xylene-degrading enrichment culture.</title>
        <authorList>
            <person name="Tancsics A."/>
            <person name="Banerjee S."/>
        </authorList>
    </citation>
    <scope>NUCLEOTIDE SEQUENCE [LARGE SCALE GENOMIC DNA]</scope>
    <source>
        <strain evidence="4 5">D2P1</strain>
    </source>
</reference>
<keyword evidence="3" id="KW-1133">Transmembrane helix</keyword>
<dbReference type="Pfam" id="PF13704">
    <property type="entry name" value="Glyco_tranf_2_4"/>
    <property type="match status" value="1"/>
</dbReference>
<dbReference type="EMBL" id="VYGV01000004">
    <property type="protein sequence ID" value="NWF44294.1"/>
    <property type="molecule type" value="Genomic_DNA"/>
</dbReference>
<dbReference type="CDD" id="cd00761">
    <property type="entry name" value="Glyco_tranf_GTA_type"/>
    <property type="match status" value="1"/>
</dbReference>
<comment type="subcellular location">
    <subcellularLocation>
        <location evidence="1">Membrane</location>
        <topology evidence="1">Single-pass membrane protein</topology>
    </subcellularLocation>
</comment>
<dbReference type="GO" id="GO:0016020">
    <property type="term" value="C:membrane"/>
    <property type="evidence" value="ECO:0007669"/>
    <property type="project" value="UniProtKB-SubCell"/>
</dbReference>
<dbReference type="PANTHER" id="PTHR21461">
    <property type="entry name" value="GLYCOSYLTRANSFERASE FAMILY 92 PROTEIN"/>
    <property type="match status" value="1"/>
</dbReference>
<evidence type="ECO:0000313" key="4">
    <source>
        <dbReference type="EMBL" id="NWF44294.1"/>
    </source>
</evidence>
<dbReference type="GO" id="GO:0005737">
    <property type="term" value="C:cytoplasm"/>
    <property type="evidence" value="ECO:0007669"/>
    <property type="project" value="TreeGrafter"/>
</dbReference>
<dbReference type="PANTHER" id="PTHR21461:SF69">
    <property type="entry name" value="GLYCOSYLTRANSFERASE FAMILY 92 PROTEIN"/>
    <property type="match status" value="1"/>
</dbReference>
<protein>
    <submittedName>
        <fullName evidence="4">Glycosyltransferase family 2 protein</fullName>
    </submittedName>
</protein>
<proteinExistence type="predicted"/>
<evidence type="ECO:0000256" key="1">
    <source>
        <dbReference type="ARBA" id="ARBA00004167"/>
    </source>
</evidence>
<keyword evidence="3" id="KW-0472">Membrane</keyword>
<evidence type="ECO:0000256" key="3">
    <source>
        <dbReference type="ARBA" id="ARBA00022989"/>
    </source>
</evidence>
<keyword evidence="2" id="KW-0812">Transmembrane</keyword>
<dbReference type="Proteomes" id="UP000545507">
    <property type="component" value="Unassembled WGS sequence"/>
</dbReference>
<comment type="caution">
    <text evidence="4">The sequence shown here is derived from an EMBL/GenBank/DDBJ whole genome shotgun (WGS) entry which is preliminary data.</text>
</comment>
<evidence type="ECO:0000313" key="5">
    <source>
        <dbReference type="Proteomes" id="UP000545507"/>
    </source>
</evidence>
<gene>
    <name evidence="4" type="ORF">F3K02_03365</name>
</gene>
<keyword evidence="4" id="KW-0808">Transferase</keyword>
<keyword evidence="5" id="KW-1185">Reference proteome</keyword>
<dbReference type="RefSeq" id="WP_177133332.1">
    <property type="nucleotide sequence ID" value="NZ_VYGV01000004.1"/>
</dbReference>
<dbReference type="Gene3D" id="3.90.550.10">
    <property type="entry name" value="Spore Coat Polysaccharide Biosynthesis Protein SpsA, Chain A"/>
    <property type="match status" value="1"/>
</dbReference>
<evidence type="ECO:0000256" key="2">
    <source>
        <dbReference type="ARBA" id="ARBA00022692"/>
    </source>
</evidence>
<dbReference type="AlphaFoldDB" id="A0A7Y8KVP6"/>
<name>A0A7Y8KVP6_9BURK</name>